<dbReference type="PANTHER" id="PTHR46063:SF1">
    <property type="entry name" value="KELCH DOMAIN-CONTAINING PROTEIN 4"/>
    <property type="match status" value="1"/>
</dbReference>
<feature type="region of interest" description="Disordered" evidence="1">
    <location>
        <begin position="634"/>
        <end position="654"/>
    </location>
</feature>
<proteinExistence type="predicted"/>
<dbReference type="InterPro" id="IPR025183">
    <property type="entry name" value="DUF4110"/>
</dbReference>
<organism evidence="3 4">
    <name type="scientific">Populus tomentosa</name>
    <name type="common">Chinese white poplar</name>
    <dbReference type="NCBI Taxonomy" id="118781"/>
    <lineage>
        <taxon>Eukaryota</taxon>
        <taxon>Viridiplantae</taxon>
        <taxon>Streptophyta</taxon>
        <taxon>Embryophyta</taxon>
        <taxon>Tracheophyta</taxon>
        <taxon>Spermatophyta</taxon>
        <taxon>Magnoliopsida</taxon>
        <taxon>eudicotyledons</taxon>
        <taxon>Gunneridae</taxon>
        <taxon>Pentapetalae</taxon>
        <taxon>rosids</taxon>
        <taxon>fabids</taxon>
        <taxon>Malpighiales</taxon>
        <taxon>Salicaceae</taxon>
        <taxon>Saliceae</taxon>
        <taxon>Populus</taxon>
    </lineage>
</organism>
<sequence>MGKKTKKVGKGKEKTEKKTAKAEEKKARRETKKLSPEDDIDAILLSIKKEEAKKKEVHVEENVAAPSPRSNCTLNINPLKDTELILYGGEFYNGSKTFVYGDLYRYDVEKQEWKLVSSPNSPPPRSAHQAVAWKNYLYIFGGEFTSPNQERFHHYKDFWMLDLKTNQWEQLNFKGSPSPRSGAKYGRHCADTKALSSFKNYLTIHLVLHKHKIILFGGFYDTLREVRYYNDLHIFDLDQFKWQEIKPKLGAMWPSARSGFQFSVYQDEVFLYGGYSKEVSSDKSISEKGIVHSDMWSLDPRTWEWNKVKKSGMPPGPRAGFSMCVHKKRAMLFGGVVDMEMEGDIMMSLFLNELYGFQLDNRRWYPLELRKEKSTKDRLKKNSEQRTTSFDNKKYSNDIGEEPTPNDPDEKLEYHEEAENIESSIDEISHNLTRKITVIDGSLSAAKLDGKPETSEAKQILQNSVLSETVKPCGRINSCMVVGRDMLYIYGGMMEIRDQEITLDDLYSLNLSKLDEWKCIIPARNNGSGSLQVGDAVAIIKGEKKNLRRKEKRARIEQIRANLGLSDAQRTPTPGESLKDFYKRTNLYWQMAAHEHTQHTGKELRKDGFDLAEARYRELKPILDELAILEAEQKAEEAEEAETSSRKRGKKKNK</sequence>
<keyword evidence="4" id="KW-1185">Reference proteome</keyword>
<comment type="caution">
    <text evidence="3">The sequence shown here is derived from an EMBL/GenBank/DDBJ whole genome shotgun (WGS) entry which is preliminary data.</text>
</comment>
<dbReference type="OrthoDB" id="4447at2759"/>
<dbReference type="Pfam" id="PF24681">
    <property type="entry name" value="Kelch_KLHDC2_KLHL20_DRC7"/>
    <property type="match status" value="2"/>
</dbReference>
<dbReference type="Proteomes" id="UP000886885">
    <property type="component" value="Chromosome 15D"/>
</dbReference>
<dbReference type="PANTHER" id="PTHR46063">
    <property type="entry name" value="KELCH DOMAIN-CONTAINING PROTEIN"/>
    <property type="match status" value="1"/>
</dbReference>
<dbReference type="Pfam" id="PF13422">
    <property type="entry name" value="DUF4110"/>
    <property type="match status" value="1"/>
</dbReference>
<dbReference type="InterPro" id="IPR052588">
    <property type="entry name" value="Kelch_domain_protein"/>
</dbReference>
<reference evidence="3" key="1">
    <citation type="journal article" date="2020" name="bioRxiv">
        <title>Hybrid origin of Populus tomentosa Carr. identified through genome sequencing and phylogenomic analysis.</title>
        <authorList>
            <person name="An X."/>
            <person name="Gao K."/>
            <person name="Chen Z."/>
            <person name="Li J."/>
            <person name="Yang X."/>
            <person name="Yang X."/>
            <person name="Zhou J."/>
            <person name="Guo T."/>
            <person name="Zhao T."/>
            <person name="Huang S."/>
            <person name="Miao D."/>
            <person name="Khan W.U."/>
            <person name="Rao P."/>
            <person name="Ye M."/>
            <person name="Lei B."/>
            <person name="Liao W."/>
            <person name="Wang J."/>
            <person name="Ji L."/>
            <person name="Li Y."/>
            <person name="Guo B."/>
            <person name="Mustafa N.S."/>
            <person name="Li S."/>
            <person name="Yun Q."/>
            <person name="Keller S.R."/>
            <person name="Mao J."/>
            <person name="Zhang R."/>
            <person name="Strauss S.H."/>
        </authorList>
    </citation>
    <scope>NUCLEOTIDE SEQUENCE</scope>
    <source>
        <strain evidence="3">GM15</strain>
        <tissue evidence="3">Leaf</tissue>
    </source>
</reference>
<accession>A0A8X7YC48</accession>
<name>A0A8X7YC48_POPTO</name>
<feature type="compositionally biased region" description="Basic and acidic residues" evidence="1">
    <location>
        <begin position="375"/>
        <end position="384"/>
    </location>
</feature>
<feature type="compositionally biased region" description="Basic and acidic residues" evidence="1">
    <location>
        <begin position="10"/>
        <end position="35"/>
    </location>
</feature>
<feature type="region of interest" description="Disordered" evidence="1">
    <location>
        <begin position="375"/>
        <end position="410"/>
    </location>
</feature>
<feature type="region of interest" description="Disordered" evidence="1">
    <location>
        <begin position="1"/>
        <end position="35"/>
    </location>
</feature>
<evidence type="ECO:0000313" key="3">
    <source>
        <dbReference type="EMBL" id="KAG6746117.1"/>
    </source>
</evidence>
<dbReference type="AlphaFoldDB" id="A0A8X7YC48"/>
<evidence type="ECO:0000259" key="2">
    <source>
        <dbReference type="Pfam" id="PF13422"/>
    </source>
</evidence>
<evidence type="ECO:0000256" key="1">
    <source>
        <dbReference type="SAM" id="MobiDB-lite"/>
    </source>
</evidence>
<feature type="domain" description="DUF4110" evidence="2">
    <location>
        <begin position="564"/>
        <end position="650"/>
    </location>
</feature>
<protein>
    <recommendedName>
        <fullName evidence="2">DUF4110 domain-containing protein</fullName>
    </recommendedName>
</protein>
<evidence type="ECO:0000313" key="4">
    <source>
        <dbReference type="Proteomes" id="UP000886885"/>
    </source>
</evidence>
<dbReference type="EMBL" id="JAAWWB010000030">
    <property type="protein sequence ID" value="KAG6746117.1"/>
    <property type="molecule type" value="Genomic_DNA"/>
</dbReference>
<gene>
    <name evidence="3" type="ORF">POTOM_050631</name>
</gene>